<dbReference type="KEGG" id="vg:6450042"/>
<dbReference type="OrthoDB" id="32717at10239"/>
<evidence type="ECO:0000256" key="1">
    <source>
        <dbReference type="SAM" id="MobiDB-lite"/>
    </source>
</evidence>
<accession>B3VMB2</accession>
<evidence type="ECO:0000313" key="3">
    <source>
        <dbReference type="Proteomes" id="UP000000621"/>
    </source>
</evidence>
<dbReference type="RefSeq" id="YP_002003443.1">
    <property type="nucleotide sequence ID" value="NC_011039.1"/>
</dbReference>
<organism evidence="2 3">
    <name type="scientific">Mycobacterium phage Predator</name>
    <dbReference type="NCBI Taxonomy" id="543153"/>
    <lineage>
        <taxon>Viruses</taxon>
        <taxon>Duplodnaviria</taxon>
        <taxon>Heunggongvirae</taxon>
        <taxon>Uroviricota</taxon>
        <taxon>Caudoviricetes</taxon>
        <taxon>Predatorvirus</taxon>
        <taxon>Predatorvirus predator</taxon>
    </lineage>
</organism>
<dbReference type="Proteomes" id="UP000000621">
    <property type="component" value="Segment"/>
</dbReference>
<evidence type="ECO:0000313" key="2">
    <source>
        <dbReference type="EMBL" id="ACF05182.1"/>
    </source>
</evidence>
<feature type="region of interest" description="Disordered" evidence="1">
    <location>
        <begin position="1"/>
        <end position="24"/>
    </location>
</feature>
<feature type="region of interest" description="Disordered" evidence="1">
    <location>
        <begin position="165"/>
        <end position="203"/>
    </location>
</feature>
<dbReference type="EMBL" id="EU770222">
    <property type="protein sequence ID" value="ACF05182.1"/>
    <property type="molecule type" value="Genomic_DNA"/>
</dbReference>
<keyword evidence="3" id="KW-1185">Reference proteome</keyword>
<feature type="region of interest" description="Disordered" evidence="1">
    <location>
        <begin position="107"/>
        <end position="126"/>
    </location>
</feature>
<gene>
    <name evidence="2" type="ORF">PREDATOR_85</name>
</gene>
<proteinExistence type="predicted"/>
<reference evidence="2 3" key="1">
    <citation type="submission" date="2008-05" db="EMBL/GenBank/DDBJ databases">
        <authorList>
            <person name="Weber R.J."/>
            <person name="Jacobs-Sera D."/>
            <person name="Houtz J."/>
            <person name="Hendrix R.W."/>
            <person name="Hatfull G.H."/>
        </authorList>
    </citation>
    <scope>NUCLEOTIDE SEQUENCE [LARGE SCALE GENOMIC DNA]</scope>
</reference>
<protein>
    <submittedName>
        <fullName evidence="2">Uncharacterized protein</fullName>
    </submittedName>
</protein>
<name>B3VMB2_9CAUD</name>
<sequence length="203" mass="22285">MSEDRKPTESQLPHEVPAGVETPVPKGMIPAVGVIPHPDQQTYPGVLVMARNTSEVVCWHNKGCTRKGITPAGVKFDRNGAPWCPTCFAENLHRDPDWNSEPTPAINIPAPINSPKSEATAEHRADREDRLAAIRAARETGQFKDPVTKRLVGDDRLITDLGVMAEDGTMLSPPKEGVFDTPNEADDESEQAYEIRPPERFGD</sequence>